<dbReference type="RefSeq" id="WP_186970120.1">
    <property type="nucleotide sequence ID" value="NZ_JACOPK010000006.1"/>
</dbReference>
<sequence>MPVSIPENITVHLGPPSSNAANITVPFADYVKNVASSEIYPTWPEAAIRANIYAQMSYVLNRIFTEWYRSQGYDFDITNSTRYDQSFVPGRDIFENISTIVDDMIGSYLTRGDAVEPLFAQYCNGTTVTCPGGLSQWGTVPLAEQGLSAEEIVRSFYGDDINFSADAPLSPSLGESFPGITLRLGENSEDVRTIQNRLNRISTNYPNIPKIYPADGVFDADTEAAVRAFQRQFNLTPDGLVGRATWYRIAFVYNNVKRLSELNSEGLTLEEISRQYPELLSEGMSGVSVRLLQYFLAIAGEYYDALPRWSAAQLDGIFGPQTRSAVEAYQRMLGLPVTGAVDRATWNALVSTYRSVLLVQPEQEWLGLFVGLPEVFLVTGMRGDAVRRAQELISIIARGYPEVPAVTVDGIFGSATESAVSVIQTLLGLPATGAVGPLTWEGMARLAADVEASSRSAEGQYPGYVLSEEE</sequence>
<dbReference type="InterPro" id="IPR036365">
    <property type="entry name" value="PGBD-like_sf"/>
</dbReference>
<dbReference type="EMBL" id="JACOPK010000006">
    <property type="protein sequence ID" value="MBC5695933.1"/>
    <property type="molecule type" value="Genomic_DNA"/>
</dbReference>
<proteinExistence type="predicted"/>
<protein>
    <submittedName>
        <fullName evidence="2">Peptidoglycan-binding protein</fullName>
    </submittedName>
</protein>
<accession>A0ABR7GNR1</accession>
<dbReference type="InterPro" id="IPR036366">
    <property type="entry name" value="PGBDSf"/>
</dbReference>
<reference evidence="2 3" key="1">
    <citation type="submission" date="2020-08" db="EMBL/GenBank/DDBJ databases">
        <title>Genome public.</title>
        <authorList>
            <person name="Liu C."/>
            <person name="Sun Q."/>
        </authorList>
    </citation>
    <scope>NUCLEOTIDE SEQUENCE [LARGE SCALE GENOMIC DNA]</scope>
    <source>
        <strain evidence="2 3">M2</strain>
    </source>
</reference>
<dbReference type="SUPFAM" id="SSF47090">
    <property type="entry name" value="PGBD-like"/>
    <property type="match status" value="3"/>
</dbReference>
<feature type="domain" description="Peptidoglycan binding-like" evidence="1">
    <location>
        <begin position="382"/>
        <end position="441"/>
    </location>
</feature>
<evidence type="ECO:0000313" key="2">
    <source>
        <dbReference type="EMBL" id="MBC5695933.1"/>
    </source>
</evidence>
<evidence type="ECO:0000259" key="1">
    <source>
        <dbReference type="Pfam" id="PF01471"/>
    </source>
</evidence>
<organism evidence="2 3">
    <name type="scientific">Agathobaculum hominis</name>
    <dbReference type="NCBI Taxonomy" id="2763014"/>
    <lineage>
        <taxon>Bacteria</taxon>
        <taxon>Bacillati</taxon>
        <taxon>Bacillota</taxon>
        <taxon>Clostridia</taxon>
        <taxon>Eubacteriales</taxon>
        <taxon>Butyricicoccaceae</taxon>
        <taxon>Agathobaculum</taxon>
    </lineage>
</organism>
<name>A0ABR7GNR1_9FIRM</name>
<dbReference type="Pfam" id="PF01471">
    <property type="entry name" value="PG_binding_1"/>
    <property type="match status" value="3"/>
</dbReference>
<gene>
    <name evidence="2" type="ORF">H8S02_08240</name>
</gene>
<dbReference type="InterPro" id="IPR002477">
    <property type="entry name" value="Peptidoglycan-bd-like"/>
</dbReference>
<feature type="domain" description="Peptidoglycan binding-like" evidence="1">
    <location>
        <begin position="188"/>
        <end position="248"/>
    </location>
</feature>
<keyword evidence="3" id="KW-1185">Reference proteome</keyword>
<comment type="caution">
    <text evidence="2">The sequence shown here is derived from an EMBL/GenBank/DDBJ whole genome shotgun (WGS) entry which is preliminary data.</text>
</comment>
<evidence type="ECO:0000313" key="3">
    <source>
        <dbReference type="Proteomes" id="UP000641741"/>
    </source>
</evidence>
<dbReference type="Proteomes" id="UP000641741">
    <property type="component" value="Unassembled WGS sequence"/>
</dbReference>
<dbReference type="Gene3D" id="1.10.101.10">
    <property type="entry name" value="PGBD-like superfamily/PGBD"/>
    <property type="match status" value="3"/>
</dbReference>
<feature type="domain" description="Peptidoglycan binding-like" evidence="1">
    <location>
        <begin position="286"/>
        <end position="349"/>
    </location>
</feature>